<sequence>MAFRVFNSMNSIGLEPDGFTNTKLIDGLCKEGRPEQVDGILGLMVKMGIFPDEVTFTALIDGYCKTSKTANALKLFERMVKNRCLTTPHAFNSCLDVLSK</sequence>
<dbReference type="PROSITE" id="PS51375">
    <property type="entry name" value="PPR"/>
    <property type="match status" value="2"/>
</dbReference>
<name>A0ABC8RC70_9AQUA</name>
<evidence type="ECO:0008006" key="6">
    <source>
        <dbReference type="Google" id="ProtNLM"/>
    </source>
</evidence>
<dbReference type="InterPro" id="IPR011990">
    <property type="entry name" value="TPR-like_helical_dom_sf"/>
</dbReference>
<dbReference type="AlphaFoldDB" id="A0ABC8RC70"/>
<dbReference type="Proteomes" id="UP001642360">
    <property type="component" value="Unassembled WGS sequence"/>
</dbReference>
<dbReference type="PANTHER" id="PTHR47941">
    <property type="entry name" value="PENTATRICOPEPTIDE REPEAT-CONTAINING PROTEIN 3, MITOCHONDRIAL"/>
    <property type="match status" value="1"/>
</dbReference>
<gene>
    <name evidence="4" type="ORF">ILEXP_LOCUS9486</name>
</gene>
<evidence type="ECO:0000313" key="4">
    <source>
        <dbReference type="EMBL" id="CAK9141857.1"/>
    </source>
</evidence>
<evidence type="ECO:0000256" key="1">
    <source>
        <dbReference type="ARBA" id="ARBA00007626"/>
    </source>
</evidence>
<keyword evidence="5" id="KW-1185">Reference proteome</keyword>
<feature type="repeat" description="PPR" evidence="3">
    <location>
        <begin position="17"/>
        <end position="51"/>
    </location>
</feature>
<evidence type="ECO:0000313" key="5">
    <source>
        <dbReference type="Proteomes" id="UP001642360"/>
    </source>
</evidence>
<protein>
    <recommendedName>
        <fullName evidence="6">Pentatricopeptide repeat-containing protein</fullName>
    </recommendedName>
</protein>
<reference evidence="4 5" key="1">
    <citation type="submission" date="2024-02" db="EMBL/GenBank/DDBJ databases">
        <authorList>
            <person name="Vignale AGUSTIN F."/>
            <person name="Sosa J E."/>
            <person name="Modenutti C."/>
        </authorList>
    </citation>
    <scope>NUCLEOTIDE SEQUENCE [LARGE SCALE GENOMIC DNA]</scope>
</reference>
<feature type="repeat" description="PPR" evidence="3">
    <location>
        <begin position="52"/>
        <end position="86"/>
    </location>
</feature>
<dbReference type="NCBIfam" id="TIGR00756">
    <property type="entry name" value="PPR"/>
    <property type="match status" value="2"/>
</dbReference>
<comment type="similarity">
    <text evidence="1">Belongs to the PPR family. P subfamily.</text>
</comment>
<accession>A0ABC8RC70</accession>
<dbReference type="Gene3D" id="1.25.40.10">
    <property type="entry name" value="Tetratricopeptide repeat domain"/>
    <property type="match status" value="1"/>
</dbReference>
<dbReference type="EMBL" id="CAUOFW020001181">
    <property type="protein sequence ID" value="CAK9141857.1"/>
    <property type="molecule type" value="Genomic_DNA"/>
</dbReference>
<keyword evidence="2" id="KW-0677">Repeat</keyword>
<organism evidence="4 5">
    <name type="scientific">Ilex paraguariensis</name>
    <name type="common">yerba mate</name>
    <dbReference type="NCBI Taxonomy" id="185542"/>
    <lineage>
        <taxon>Eukaryota</taxon>
        <taxon>Viridiplantae</taxon>
        <taxon>Streptophyta</taxon>
        <taxon>Embryophyta</taxon>
        <taxon>Tracheophyta</taxon>
        <taxon>Spermatophyta</taxon>
        <taxon>Magnoliopsida</taxon>
        <taxon>eudicotyledons</taxon>
        <taxon>Gunneridae</taxon>
        <taxon>Pentapetalae</taxon>
        <taxon>asterids</taxon>
        <taxon>campanulids</taxon>
        <taxon>Aquifoliales</taxon>
        <taxon>Aquifoliaceae</taxon>
        <taxon>Ilex</taxon>
    </lineage>
</organism>
<proteinExistence type="inferred from homology"/>
<evidence type="ECO:0000256" key="2">
    <source>
        <dbReference type="ARBA" id="ARBA00022737"/>
    </source>
</evidence>
<evidence type="ECO:0000256" key="3">
    <source>
        <dbReference type="PROSITE-ProRule" id="PRU00708"/>
    </source>
</evidence>
<comment type="caution">
    <text evidence="4">The sequence shown here is derived from an EMBL/GenBank/DDBJ whole genome shotgun (WGS) entry which is preliminary data.</text>
</comment>
<dbReference type="InterPro" id="IPR002885">
    <property type="entry name" value="PPR_rpt"/>
</dbReference>
<dbReference type="Pfam" id="PF13041">
    <property type="entry name" value="PPR_2"/>
    <property type="match status" value="1"/>
</dbReference>